<keyword evidence="4 8" id="KW-0547">Nucleotide-binding</keyword>
<keyword evidence="8" id="KW-1003">Cell membrane</keyword>
<comment type="subunit">
    <text evidence="8">The complex is probably composed of two ATP-binding proteins, two transmembrane proteins and a solute-binding protein.</text>
</comment>
<evidence type="ECO:0000259" key="10">
    <source>
        <dbReference type="PROSITE" id="PS51371"/>
    </source>
</evidence>
<comment type="similarity">
    <text evidence="1 8">Belongs to the ABC transporter superfamily.</text>
</comment>
<dbReference type="InterPro" id="IPR005892">
    <property type="entry name" value="Gly-betaine_transp_ATP-bd"/>
</dbReference>
<evidence type="ECO:0000256" key="7">
    <source>
        <dbReference type="PROSITE-ProRule" id="PRU00703"/>
    </source>
</evidence>
<dbReference type="SMART" id="SM00116">
    <property type="entry name" value="CBS"/>
    <property type="match status" value="2"/>
</dbReference>
<dbReference type="Gene3D" id="3.40.50.300">
    <property type="entry name" value="P-loop containing nucleotide triphosphate hydrolases"/>
    <property type="match status" value="1"/>
</dbReference>
<gene>
    <name evidence="11" type="ORF">F6I03_07230</name>
</gene>
<evidence type="ECO:0000256" key="5">
    <source>
        <dbReference type="ARBA" id="ARBA00022840"/>
    </source>
</evidence>
<keyword evidence="3" id="KW-0677">Repeat</keyword>
<comment type="caution">
    <text evidence="11">The sequence shown here is derived from an EMBL/GenBank/DDBJ whole genome shotgun (WGS) entry which is preliminary data.</text>
</comment>
<evidence type="ECO:0000256" key="3">
    <source>
        <dbReference type="ARBA" id="ARBA00022737"/>
    </source>
</evidence>
<dbReference type="Gene3D" id="3.10.580.10">
    <property type="entry name" value="CBS-domain"/>
    <property type="match status" value="1"/>
</dbReference>
<dbReference type="InterPro" id="IPR000644">
    <property type="entry name" value="CBS_dom"/>
</dbReference>
<dbReference type="PROSITE" id="PS00211">
    <property type="entry name" value="ABC_TRANSPORTER_1"/>
    <property type="match status" value="1"/>
</dbReference>
<evidence type="ECO:0000313" key="11">
    <source>
        <dbReference type="EMBL" id="KAA9300589.1"/>
    </source>
</evidence>
<evidence type="ECO:0000259" key="9">
    <source>
        <dbReference type="PROSITE" id="PS50893"/>
    </source>
</evidence>
<evidence type="ECO:0000256" key="8">
    <source>
        <dbReference type="RuleBase" id="RU369116"/>
    </source>
</evidence>
<dbReference type="PANTHER" id="PTHR43117:SF3">
    <property type="entry name" value="CHOLINE TRANSPORT ATP-BINDING PROTEIN OPUBA"/>
    <property type="match status" value="1"/>
</dbReference>
<dbReference type="InterPro" id="IPR003439">
    <property type="entry name" value="ABC_transporter-like_ATP-bd"/>
</dbReference>
<keyword evidence="5 8" id="KW-0067">ATP-binding</keyword>
<dbReference type="SUPFAM" id="SSF54631">
    <property type="entry name" value="CBS-domain pair"/>
    <property type="match status" value="1"/>
</dbReference>
<evidence type="ECO:0000313" key="12">
    <source>
        <dbReference type="Proteomes" id="UP000327148"/>
    </source>
</evidence>
<evidence type="ECO:0000256" key="6">
    <source>
        <dbReference type="ARBA" id="ARBA00023122"/>
    </source>
</evidence>
<accession>A0A5N1GK69</accession>
<dbReference type="AlphaFoldDB" id="A0A5N1GK69"/>
<dbReference type="STRING" id="119206.AWM72_05360"/>
<dbReference type="GO" id="GO:0005524">
    <property type="term" value="F:ATP binding"/>
    <property type="evidence" value="ECO:0007669"/>
    <property type="project" value="UniProtKB-UniRule"/>
</dbReference>
<organism evidence="11 12">
    <name type="scientific">Aerococcus sanguinicola</name>
    <dbReference type="NCBI Taxonomy" id="119206"/>
    <lineage>
        <taxon>Bacteria</taxon>
        <taxon>Bacillati</taxon>
        <taxon>Bacillota</taxon>
        <taxon>Bacilli</taxon>
        <taxon>Lactobacillales</taxon>
        <taxon>Aerococcaceae</taxon>
        <taxon>Aerococcus</taxon>
    </lineage>
</organism>
<dbReference type="GO" id="GO:0016887">
    <property type="term" value="F:ATP hydrolysis activity"/>
    <property type="evidence" value="ECO:0007669"/>
    <property type="project" value="UniProtKB-UniRule"/>
</dbReference>
<dbReference type="Proteomes" id="UP000327148">
    <property type="component" value="Unassembled WGS sequence"/>
</dbReference>
<dbReference type="Pfam" id="PF00571">
    <property type="entry name" value="CBS"/>
    <property type="match status" value="2"/>
</dbReference>
<dbReference type="EMBL" id="VYWO01000004">
    <property type="protein sequence ID" value="KAA9300589.1"/>
    <property type="molecule type" value="Genomic_DNA"/>
</dbReference>
<comment type="subcellular location">
    <subcellularLocation>
        <location evidence="8">Cell inner membrane</location>
        <topology evidence="8">Peripheral membrane protein</topology>
    </subcellularLocation>
</comment>
<dbReference type="GO" id="GO:0006865">
    <property type="term" value="P:amino acid transport"/>
    <property type="evidence" value="ECO:0007669"/>
    <property type="project" value="UniProtKB-UniRule"/>
</dbReference>
<reference evidence="11 12" key="1">
    <citation type="submission" date="2019-09" db="EMBL/GenBank/DDBJ databases">
        <title>Draft genome sequence assemblies of isolates from the urinary tract.</title>
        <authorList>
            <person name="Mores C.R."/>
            <person name="Putonti C."/>
            <person name="Wolfe A.J."/>
        </authorList>
    </citation>
    <scope>NUCLEOTIDE SEQUENCE [LARGE SCALE GENOMIC DNA]</scope>
    <source>
        <strain evidence="11 12">UMB623</strain>
    </source>
</reference>
<dbReference type="NCBIfam" id="TIGR01186">
    <property type="entry name" value="proV"/>
    <property type="match status" value="1"/>
</dbReference>
<dbReference type="SUPFAM" id="SSF52540">
    <property type="entry name" value="P-loop containing nucleoside triphosphate hydrolases"/>
    <property type="match status" value="1"/>
</dbReference>
<evidence type="ECO:0000256" key="1">
    <source>
        <dbReference type="ARBA" id="ARBA00005417"/>
    </source>
</evidence>
<dbReference type="InterPro" id="IPR027417">
    <property type="entry name" value="P-loop_NTPase"/>
</dbReference>
<name>A0A5N1GK69_9LACT</name>
<dbReference type="Pfam" id="PF00005">
    <property type="entry name" value="ABC_tran"/>
    <property type="match status" value="1"/>
</dbReference>
<keyword evidence="8" id="KW-0997">Cell inner membrane</keyword>
<evidence type="ECO:0000256" key="2">
    <source>
        <dbReference type="ARBA" id="ARBA00022448"/>
    </source>
</evidence>
<sequence length="380" mass="43212">MIEFKNVSKVYPGNVHALKDANLTIQDGEFVCFIGTSGSGKTTALRMINRMHDPSEGEILIDGKATTSMNAVDMRRKIGYVIQRIGLMPHMTVYENIVTVPRLLKWDEDRCRTEAEKLMKRVELPLDYLDRYPSELSGGQQQRIGVIRALVANPKIVLMDEPFGALDPITRDALQELVKELQREYHNTFIFVTHDMDEAMNLADRVAIWDKGKLLQYDTPEEILRHPADDYVKNFLGEDRLFEAKTQYIQVKDIMNDKPLSISMGQSLSDALTLMRDSHVDSLFVVDDRQRLKGQISIENIMNAKDMETSVSDEMVRRQGVQEDALVQDTIQRILKAKVQNVAVVNRTGQLTGIVTRSNLVNIVYEVIWGETKAIEGVEI</sequence>
<protein>
    <recommendedName>
        <fullName evidence="8">Quaternary amine transport ATP-binding protein</fullName>
        <ecNumber evidence="8">7.6.2.9</ecNumber>
    </recommendedName>
</protein>
<dbReference type="InterPro" id="IPR046342">
    <property type="entry name" value="CBS_dom_sf"/>
</dbReference>
<dbReference type="PROSITE" id="PS50893">
    <property type="entry name" value="ABC_TRANSPORTER_2"/>
    <property type="match status" value="1"/>
</dbReference>
<keyword evidence="8" id="KW-0472">Membrane</keyword>
<dbReference type="GO" id="GO:0005886">
    <property type="term" value="C:plasma membrane"/>
    <property type="evidence" value="ECO:0007669"/>
    <property type="project" value="UniProtKB-SubCell"/>
</dbReference>
<dbReference type="FunFam" id="3.40.50.300:FF:000425">
    <property type="entry name" value="Probable ABC transporter, ATP-binding subunit"/>
    <property type="match status" value="1"/>
</dbReference>
<dbReference type="PANTHER" id="PTHR43117">
    <property type="entry name" value="OSMOPROTECTANT IMPORT ATP-BINDING PROTEIN OSMV"/>
    <property type="match status" value="1"/>
</dbReference>
<dbReference type="PROSITE" id="PS51371">
    <property type="entry name" value="CBS"/>
    <property type="match status" value="1"/>
</dbReference>
<feature type="domain" description="CBS" evidence="10">
    <location>
        <begin position="255"/>
        <end position="311"/>
    </location>
</feature>
<keyword evidence="2 8" id="KW-0813">Transport</keyword>
<dbReference type="SMART" id="SM00382">
    <property type="entry name" value="AAA"/>
    <property type="match status" value="1"/>
</dbReference>
<evidence type="ECO:0000256" key="4">
    <source>
        <dbReference type="ARBA" id="ARBA00022741"/>
    </source>
</evidence>
<dbReference type="RefSeq" id="WP_070431451.1">
    <property type="nucleotide sequence ID" value="NZ_VYWO01000004.1"/>
</dbReference>
<keyword evidence="6 7" id="KW-0129">CBS domain</keyword>
<feature type="domain" description="ABC transporter" evidence="9">
    <location>
        <begin position="2"/>
        <end position="236"/>
    </location>
</feature>
<dbReference type="OrthoDB" id="9802264at2"/>
<dbReference type="InterPro" id="IPR003593">
    <property type="entry name" value="AAA+_ATPase"/>
</dbReference>
<dbReference type="InterPro" id="IPR017871">
    <property type="entry name" value="ABC_transporter-like_CS"/>
</dbReference>
<dbReference type="EC" id="7.6.2.9" evidence="8"/>
<comment type="catalytic activity">
    <reaction evidence="8">
        <text>a quaternary ammonium(out) + ATP + H2O = a quaternary ammonium(in) + ADP + phosphate + H(+)</text>
        <dbReference type="Rhea" id="RHEA:11036"/>
        <dbReference type="ChEBI" id="CHEBI:15377"/>
        <dbReference type="ChEBI" id="CHEBI:15378"/>
        <dbReference type="ChEBI" id="CHEBI:30616"/>
        <dbReference type="ChEBI" id="CHEBI:35267"/>
        <dbReference type="ChEBI" id="CHEBI:43474"/>
        <dbReference type="ChEBI" id="CHEBI:456216"/>
    </reaction>
</comment>
<dbReference type="GO" id="GO:0015418">
    <property type="term" value="F:ABC-type quaternary ammonium compound transporting activity"/>
    <property type="evidence" value="ECO:0007669"/>
    <property type="project" value="UniProtKB-EC"/>
</dbReference>
<dbReference type="GO" id="GO:0031460">
    <property type="term" value="P:glycine betaine transport"/>
    <property type="evidence" value="ECO:0007669"/>
    <property type="project" value="InterPro"/>
</dbReference>
<proteinExistence type="inferred from homology"/>